<keyword evidence="3" id="KW-1185">Reference proteome</keyword>
<sequence>MKTLLSHCFLIFGINGILSQSLCSDLKTLNDFTSLEFTSYGTANNLIAVTEYEVSSAFATQNGNRIILKAVLPEDDSISNTKQTYYEVECNSSVLRVSHKNVIPAFVFEEYSNMEVDASNSSISIPVNPEMGQKLEDISFSIEILVAPITHKVRYFLTDRSIKSQERINTPAGTFECFVIEANSKMKPKNKNTGTVKQWFAPQIGLIKQVDFDASGKVTSVNLLTALNSGNQQTKIAIEGE</sequence>
<dbReference type="Gene3D" id="2.40.360.20">
    <property type="match status" value="1"/>
</dbReference>
<dbReference type="Proteomes" id="UP000289821">
    <property type="component" value="Unassembled WGS sequence"/>
</dbReference>
<feature type="domain" description="DUF3108" evidence="1">
    <location>
        <begin position="33"/>
        <end position="224"/>
    </location>
</feature>
<reference evidence="2 3" key="1">
    <citation type="submission" date="2018-07" db="EMBL/GenBank/DDBJ databases">
        <title>Leeuwenhoekiella genomics.</title>
        <authorList>
            <person name="Tahon G."/>
            <person name="Willems A."/>
        </authorList>
    </citation>
    <scope>NUCLEOTIDE SEQUENCE [LARGE SCALE GENOMIC DNA]</scope>
    <source>
        <strain evidence="2 3">R-50232</strain>
    </source>
</reference>
<proteinExistence type="predicted"/>
<comment type="caution">
    <text evidence="2">The sequence shown here is derived from an EMBL/GenBank/DDBJ whole genome shotgun (WGS) entry which is preliminary data.</text>
</comment>
<gene>
    <name evidence="2" type="ORF">DSM04_10993</name>
</gene>
<dbReference type="RefSeq" id="WP_128762763.1">
    <property type="nucleotide sequence ID" value="NZ_QOVI01000009.1"/>
</dbReference>
<evidence type="ECO:0000313" key="2">
    <source>
        <dbReference type="EMBL" id="RXG11767.1"/>
    </source>
</evidence>
<evidence type="ECO:0000259" key="1">
    <source>
        <dbReference type="Pfam" id="PF21347"/>
    </source>
</evidence>
<dbReference type="InterPro" id="IPR049279">
    <property type="entry name" value="DUF3108-like"/>
</dbReference>
<name>A0A4V1KNS1_9FLAO</name>
<dbReference type="OrthoDB" id="665223at2"/>
<evidence type="ECO:0000313" key="3">
    <source>
        <dbReference type="Proteomes" id="UP000289821"/>
    </source>
</evidence>
<protein>
    <recommendedName>
        <fullName evidence="1">DUF3108 domain-containing protein</fullName>
    </recommendedName>
</protein>
<accession>A0A4V1KNS1</accession>
<dbReference type="AlphaFoldDB" id="A0A4V1KNS1"/>
<dbReference type="Pfam" id="PF21347">
    <property type="entry name" value="DUF3108_like"/>
    <property type="match status" value="1"/>
</dbReference>
<organism evidence="2 3">
    <name type="scientific">Leeuwenhoekiella aestuarii</name>
    <dbReference type="NCBI Taxonomy" id="2249426"/>
    <lineage>
        <taxon>Bacteria</taxon>
        <taxon>Pseudomonadati</taxon>
        <taxon>Bacteroidota</taxon>
        <taxon>Flavobacteriia</taxon>
        <taxon>Flavobacteriales</taxon>
        <taxon>Flavobacteriaceae</taxon>
        <taxon>Leeuwenhoekiella</taxon>
    </lineage>
</organism>
<dbReference type="EMBL" id="QOVI01000009">
    <property type="protein sequence ID" value="RXG11767.1"/>
    <property type="molecule type" value="Genomic_DNA"/>
</dbReference>